<sequence>MSLPDSAAPPESAGQPSPRYLVPDLARGLALLGIAAANMPTAWSVAEGADYAGFFGGVFGDGNIFENLAVVFSAMFVHVRGLPMFTTLLGFGVGMITLSLWRRNYSPRQARWVLWRRYGILAVFGTIHLVLLFFGDIMLAYGLGVMIVALLITLGDRSLMVVAWVMLSLQLLLSMLGALVLWLEPTALVSDSPVLGDDGSYVSYLNTNLSFGLEQLTGLPFVVFMLVPLMLIGFVWARRGVLSDPGAHLGTLRRWLALAVLVMVGIGLPWGLAAIDILPAGAEVVLAALNYGFGMLTGPGIIAAVALATRSLQARVDDARAQGNSYRLSLPVVALMALGKRSMSGYVLQSLLFVVITQPFVLGWGSDSGILIQLGLALLVWLITLVLALLWDRVGWAGPLEAVHRRLAYGKDGLRRPLPVAAKN</sequence>
<feature type="transmembrane region" description="Helical" evidence="1">
    <location>
        <begin position="346"/>
        <end position="364"/>
    </location>
</feature>
<keyword evidence="1" id="KW-0472">Membrane</keyword>
<feature type="transmembrane region" description="Helical" evidence="1">
    <location>
        <begin position="218"/>
        <end position="236"/>
    </location>
</feature>
<dbReference type="PANTHER" id="PTHR30590">
    <property type="entry name" value="INNER MEMBRANE PROTEIN"/>
    <property type="match status" value="1"/>
</dbReference>
<keyword evidence="4" id="KW-1185">Reference proteome</keyword>
<feature type="transmembrane region" description="Helical" evidence="1">
    <location>
        <begin position="82"/>
        <end position="101"/>
    </location>
</feature>
<feature type="transmembrane region" description="Helical" evidence="1">
    <location>
        <begin position="137"/>
        <end position="154"/>
    </location>
</feature>
<dbReference type="InterPro" id="IPR052529">
    <property type="entry name" value="Bact_Transport_Assoc"/>
</dbReference>
<gene>
    <name evidence="3" type="ORF">C5L39_02710</name>
</gene>
<keyword evidence="1" id="KW-1133">Transmembrane helix</keyword>
<dbReference type="InterPro" id="IPR007349">
    <property type="entry name" value="DUF418"/>
</dbReference>
<feature type="transmembrane region" description="Helical" evidence="1">
    <location>
        <begin position="256"/>
        <end position="278"/>
    </location>
</feature>
<keyword evidence="1" id="KW-0812">Transmembrane</keyword>
<dbReference type="PANTHER" id="PTHR30590:SF2">
    <property type="entry name" value="INNER MEMBRANE PROTEIN"/>
    <property type="match status" value="1"/>
</dbReference>
<feature type="transmembrane region" description="Helical" evidence="1">
    <location>
        <begin position="284"/>
        <end position="308"/>
    </location>
</feature>
<dbReference type="OrthoDB" id="2388539at2"/>
<comment type="caution">
    <text evidence="3">The sequence shown here is derived from an EMBL/GenBank/DDBJ whole genome shotgun (WGS) entry which is preliminary data.</text>
</comment>
<feature type="transmembrane region" description="Helical" evidence="1">
    <location>
        <begin position="370"/>
        <end position="391"/>
    </location>
</feature>
<feature type="transmembrane region" description="Helical" evidence="1">
    <location>
        <begin position="113"/>
        <end position="131"/>
    </location>
</feature>
<dbReference type="EMBL" id="PTJO01000003">
    <property type="protein sequence ID" value="RNE49296.1"/>
    <property type="molecule type" value="Genomic_DNA"/>
</dbReference>
<dbReference type="RefSeq" id="WP_123047343.1">
    <property type="nucleotide sequence ID" value="NZ_PTJO01000003.1"/>
</dbReference>
<evidence type="ECO:0000313" key="4">
    <source>
        <dbReference type="Proteomes" id="UP000266975"/>
    </source>
</evidence>
<proteinExistence type="predicted"/>
<dbReference type="AlphaFoldDB" id="A0A3M8K825"/>
<protein>
    <recommendedName>
        <fullName evidence="2">DUF418 domain-containing protein</fullName>
    </recommendedName>
</protein>
<feature type="domain" description="DUF418" evidence="2">
    <location>
        <begin position="237"/>
        <end position="411"/>
    </location>
</feature>
<dbReference type="Proteomes" id="UP000266975">
    <property type="component" value="Unassembled WGS sequence"/>
</dbReference>
<reference evidence="3 4" key="1">
    <citation type="submission" date="2018-02" db="EMBL/GenBank/DDBJ databases">
        <title>Corynebacterium alimpuense sp. nov., a marine obligate actinomycete isolated from sediments of Valparaiso bay, Chile.</title>
        <authorList>
            <person name="Claverias F."/>
            <person name="Gonzales-Siles L."/>
            <person name="Salva-Serra F."/>
            <person name="Inganaes E."/>
            <person name="Molin K."/>
            <person name="Cumsille A."/>
            <person name="Undabarrena A."/>
            <person name="Couve E."/>
            <person name="Moore E.R.B."/>
            <person name="Gomila M."/>
            <person name="Camara B."/>
        </authorList>
    </citation>
    <scope>NUCLEOTIDE SEQUENCE [LARGE SCALE GENOMIC DNA]</scope>
    <source>
        <strain evidence="3 4">CCUG 69366</strain>
    </source>
</reference>
<evidence type="ECO:0000259" key="2">
    <source>
        <dbReference type="Pfam" id="PF04235"/>
    </source>
</evidence>
<evidence type="ECO:0000313" key="3">
    <source>
        <dbReference type="EMBL" id="RNE49296.1"/>
    </source>
</evidence>
<accession>A0A3M8K825</accession>
<organism evidence="3 4">
    <name type="scientific">Corynebacterium alimapuense</name>
    <dbReference type="NCBI Taxonomy" id="1576874"/>
    <lineage>
        <taxon>Bacteria</taxon>
        <taxon>Bacillati</taxon>
        <taxon>Actinomycetota</taxon>
        <taxon>Actinomycetes</taxon>
        <taxon>Mycobacteriales</taxon>
        <taxon>Corynebacteriaceae</taxon>
        <taxon>Corynebacterium</taxon>
    </lineage>
</organism>
<feature type="transmembrane region" description="Helical" evidence="1">
    <location>
        <begin position="161"/>
        <end position="183"/>
    </location>
</feature>
<evidence type="ECO:0000256" key="1">
    <source>
        <dbReference type="SAM" id="Phobius"/>
    </source>
</evidence>
<name>A0A3M8K825_9CORY</name>
<dbReference type="Pfam" id="PF04235">
    <property type="entry name" value="DUF418"/>
    <property type="match status" value="1"/>
</dbReference>